<organism evidence="4 5">
    <name type="scientific">Sphingobacterium spiritivorum ATCC 33300</name>
    <dbReference type="NCBI Taxonomy" id="525372"/>
    <lineage>
        <taxon>Bacteria</taxon>
        <taxon>Pseudomonadati</taxon>
        <taxon>Bacteroidota</taxon>
        <taxon>Sphingobacteriia</taxon>
        <taxon>Sphingobacteriales</taxon>
        <taxon>Sphingobacteriaceae</taxon>
        <taxon>Sphingobacterium</taxon>
    </lineage>
</organism>
<dbReference type="InterPro" id="IPR006054">
    <property type="entry name" value="DnaQ"/>
</dbReference>
<accession>C2FTR2</accession>
<dbReference type="CDD" id="cd06127">
    <property type="entry name" value="DEDDh"/>
    <property type="match status" value="1"/>
</dbReference>
<dbReference type="GO" id="GO:0008408">
    <property type="term" value="F:3'-5' exonuclease activity"/>
    <property type="evidence" value="ECO:0007669"/>
    <property type="project" value="TreeGrafter"/>
</dbReference>
<dbReference type="Proteomes" id="UP000006241">
    <property type="component" value="Unassembled WGS sequence"/>
</dbReference>
<protein>
    <submittedName>
        <fullName evidence="4">GIY-YIG catalytic domain protein</fullName>
        <ecNumber evidence="4">2.7.7.7</ecNumber>
    </submittedName>
</protein>
<sequence>MAKTMSVSEGRIYAIVDIETTGGYAANSGITEIAIYLHDGHQVIDSYQTLINPHKEIPYHIQMLTGITPEMLTDAPSFEDVAADIYSFLENKVFVAHNVNFDYSFIYAHLKACGYQWKSPKLCTVRLARNIFKGFSSYSLGNLCQRLDIPISDRHRAAGDAKATVILFERILSQDTDGLIDSFLQTHAKEQLLPTHIDKMVFERLPAKPGIYIFKNNKGKIIYVGKAINIRKRVLSHFTGNNTSNRRQLFLKEIFDIDFEESGTELMALLMECQLIKKHWPAYNRALKQYEPKLGLMIYEDINGYMRLAVTKVTKGISCIRYFERPYDANQMLLKLIQDFDLNPLLCAFYSDKTASAHGRQVESRYMETEDVVQYNDKVTLALDSLAMEKKSYVLIDQGRHAEEKSYIYVKENNLYALGFLDQYHESQQIEDIISKEDRCVSNYYMMQLVEQFAEKNPHKLLLSDLHIS</sequence>
<dbReference type="InterPro" id="IPR047296">
    <property type="entry name" value="GIY-YIG_UvrC_Cho"/>
</dbReference>
<evidence type="ECO:0000313" key="5">
    <source>
        <dbReference type="Proteomes" id="UP000006241"/>
    </source>
</evidence>
<dbReference type="PANTHER" id="PTHR30231">
    <property type="entry name" value="DNA POLYMERASE III SUBUNIT EPSILON"/>
    <property type="match status" value="1"/>
</dbReference>
<gene>
    <name evidence="4" type="ORF">HMPREF0765_0848</name>
</gene>
<dbReference type="InterPro" id="IPR012337">
    <property type="entry name" value="RNaseH-like_sf"/>
</dbReference>
<dbReference type="SMART" id="SM00465">
    <property type="entry name" value="GIYc"/>
    <property type="match status" value="1"/>
</dbReference>
<dbReference type="SUPFAM" id="SSF82771">
    <property type="entry name" value="GIY-YIG endonuclease"/>
    <property type="match status" value="1"/>
</dbReference>
<dbReference type="FunFam" id="3.30.420.10:FF:000045">
    <property type="entry name" value="3'-5' exonuclease DinG"/>
    <property type="match status" value="1"/>
</dbReference>
<keyword evidence="4" id="KW-0548">Nucleotidyltransferase</keyword>
<dbReference type="GO" id="GO:0045004">
    <property type="term" value="P:DNA replication proofreading"/>
    <property type="evidence" value="ECO:0007669"/>
    <property type="project" value="TreeGrafter"/>
</dbReference>
<dbReference type="InterPro" id="IPR000305">
    <property type="entry name" value="GIY-YIG_endonuc"/>
</dbReference>
<dbReference type="GO" id="GO:0003677">
    <property type="term" value="F:DNA binding"/>
    <property type="evidence" value="ECO:0007669"/>
    <property type="project" value="InterPro"/>
</dbReference>
<dbReference type="EMBL" id="ACHB01000018">
    <property type="protein sequence ID" value="EEI93696.1"/>
    <property type="molecule type" value="Genomic_DNA"/>
</dbReference>
<evidence type="ECO:0000259" key="3">
    <source>
        <dbReference type="PROSITE" id="PS50164"/>
    </source>
</evidence>
<dbReference type="PANTHER" id="PTHR30231:SF41">
    <property type="entry name" value="DNA POLYMERASE III SUBUNIT EPSILON"/>
    <property type="match status" value="1"/>
</dbReference>
<dbReference type="HOGENOM" id="CLU_030720_1_0_10"/>
<dbReference type="InterPro" id="IPR013520">
    <property type="entry name" value="Ribonucl_H"/>
</dbReference>
<comment type="subunit">
    <text evidence="2">DNA polymerase III contains a core (composed of alpha, epsilon and theta chains) that associates with a tau subunit. This core dimerizes to form the POLIII' complex. PolIII' associates with the gamma complex (composed of gamma, delta, delta', psi and chi chains) and with the beta chain to form the complete DNA polymerase III complex.</text>
</comment>
<dbReference type="InterPro" id="IPR035901">
    <property type="entry name" value="GIY-YIG_endonuc_sf"/>
</dbReference>
<dbReference type="Gene3D" id="3.40.1440.10">
    <property type="entry name" value="GIY-YIG endonuclease"/>
    <property type="match status" value="1"/>
</dbReference>
<evidence type="ECO:0000256" key="2">
    <source>
        <dbReference type="ARBA" id="ARBA00026073"/>
    </source>
</evidence>
<comment type="caution">
    <text evidence="4">The sequence shown here is derived from an EMBL/GenBank/DDBJ whole genome shotgun (WGS) entry which is preliminary data.</text>
</comment>
<dbReference type="Pfam" id="PF00929">
    <property type="entry name" value="RNase_T"/>
    <property type="match status" value="1"/>
</dbReference>
<dbReference type="AlphaFoldDB" id="C2FTR2"/>
<dbReference type="InterPro" id="IPR036397">
    <property type="entry name" value="RNaseH_sf"/>
</dbReference>
<dbReference type="EC" id="2.7.7.7" evidence="4"/>
<dbReference type="SUPFAM" id="SSF53098">
    <property type="entry name" value="Ribonuclease H-like"/>
    <property type="match status" value="1"/>
</dbReference>
<dbReference type="GO" id="GO:0006289">
    <property type="term" value="P:nucleotide-excision repair"/>
    <property type="evidence" value="ECO:0007669"/>
    <property type="project" value="InterPro"/>
</dbReference>
<feature type="domain" description="GIY-YIG" evidence="3">
    <location>
        <begin position="207"/>
        <end position="285"/>
    </location>
</feature>
<evidence type="ECO:0000256" key="1">
    <source>
        <dbReference type="ARBA" id="ARBA00025483"/>
    </source>
</evidence>
<dbReference type="CDD" id="cd10434">
    <property type="entry name" value="GIY-YIG_UvrC_Cho"/>
    <property type="match status" value="1"/>
</dbReference>
<comment type="function">
    <text evidence="1">DNA polymerase III is a complex, multichain enzyme responsible for most of the replicative synthesis in bacteria. The epsilon subunit contain the editing function and is a proofreading 3'-5' exonuclease.</text>
</comment>
<proteinExistence type="predicted"/>
<keyword evidence="4" id="KW-0808">Transferase</keyword>
<name>C2FTR2_SPHSI</name>
<dbReference type="GO" id="GO:0003887">
    <property type="term" value="F:DNA-directed DNA polymerase activity"/>
    <property type="evidence" value="ECO:0007669"/>
    <property type="project" value="UniProtKB-EC"/>
</dbReference>
<dbReference type="Pfam" id="PF01541">
    <property type="entry name" value="GIY-YIG"/>
    <property type="match status" value="1"/>
</dbReference>
<dbReference type="Gene3D" id="3.30.420.10">
    <property type="entry name" value="Ribonuclease H-like superfamily/Ribonuclease H"/>
    <property type="match status" value="1"/>
</dbReference>
<dbReference type="NCBIfam" id="TIGR00573">
    <property type="entry name" value="dnaq"/>
    <property type="match status" value="1"/>
</dbReference>
<evidence type="ECO:0000313" key="4">
    <source>
        <dbReference type="EMBL" id="EEI93696.1"/>
    </source>
</evidence>
<dbReference type="SMART" id="SM00479">
    <property type="entry name" value="EXOIII"/>
    <property type="match status" value="1"/>
</dbReference>
<reference evidence="4 5" key="1">
    <citation type="submission" date="2009-01" db="EMBL/GenBank/DDBJ databases">
        <authorList>
            <person name="Qin X."/>
            <person name="Bachman B."/>
            <person name="Battles P."/>
            <person name="Bell A."/>
            <person name="Bess C."/>
            <person name="Bickham C."/>
            <person name="Chaboub L."/>
            <person name="Chen D."/>
            <person name="Coyle M."/>
            <person name="Deiros D.R."/>
            <person name="Dinh H."/>
            <person name="Forbes L."/>
            <person name="Fowler G."/>
            <person name="Francisco L."/>
            <person name="Fu Q."/>
            <person name="Gubbala S."/>
            <person name="Hale W."/>
            <person name="Han Y."/>
            <person name="Hemphill L."/>
            <person name="Highlander S.K."/>
            <person name="Hirani K."/>
            <person name="Hogues M."/>
            <person name="Jackson L."/>
            <person name="Jakkamsetti A."/>
            <person name="Javaid M."/>
            <person name="Jiang H."/>
            <person name="Korchina V."/>
            <person name="Kovar C."/>
            <person name="Lara F."/>
            <person name="Lee S."/>
            <person name="Mata R."/>
            <person name="Mathew T."/>
            <person name="Moen C."/>
            <person name="Morales K."/>
            <person name="Munidasa M."/>
            <person name="Nazareth L."/>
            <person name="Ngo R."/>
            <person name="Nguyen L."/>
            <person name="Okwuonu G."/>
            <person name="Ongeri F."/>
            <person name="Patil S."/>
            <person name="Petrosino J."/>
            <person name="Pham C."/>
            <person name="Pham P."/>
            <person name="Pu L.-L."/>
            <person name="Puazo M."/>
            <person name="Raj R."/>
            <person name="Reid J."/>
            <person name="Rouhana J."/>
            <person name="Saada N."/>
            <person name="Shang Y."/>
            <person name="Simmons D."/>
            <person name="Thornton R."/>
            <person name="Warren J."/>
            <person name="Weissenberger G."/>
            <person name="Zhang J."/>
            <person name="Zhang L."/>
            <person name="Zhou C."/>
            <person name="Zhu D."/>
            <person name="Muzny D."/>
            <person name="Worley K."/>
            <person name="Gibbs R."/>
        </authorList>
    </citation>
    <scope>NUCLEOTIDE SEQUENCE [LARGE SCALE GENOMIC DNA]</scope>
    <source>
        <strain evidence="4 5">ATCC 33300</strain>
    </source>
</reference>
<dbReference type="GO" id="GO:0005829">
    <property type="term" value="C:cytosol"/>
    <property type="evidence" value="ECO:0007669"/>
    <property type="project" value="TreeGrafter"/>
</dbReference>
<dbReference type="PROSITE" id="PS50164">
    <property type="entry name" value="GIY_YIG"/>
    <property type="match status" value="1"/>
</dbReference>